<feature type="coiled-coil region" evidence="8">
    <location>
        <begin position="899"/>
        <end position="937"/>
    </location>
</feature>
<evidence type="ECO:0000313" key="13">
    <source>
        <dbReference type="EMBL" id="MBE9189898.1"/>
    </source>
</evidence>
<feature type="domain" description="Response regulatory" evidence="10">
    <location>
        <begin position="6"/>
        <end position="122"/>
    </location>
</feature>
<dbReference type="Pfam" id="PF08447">
    <property type="entry name" value="PAS_3"/>
    <property type="match status" value="1"/>
</dbReference>
<keyword evidence="3 7" id="KW-0597">Phosphoprotein</keyword>
<dbReference type="SMART" id="SM00448">
    <property type="entry name" value="REC"/>
    <property type="match status" value="1"/>
</dbReference>
<evidence type="ECO:0000256" key="7">
    <source>
        <dbReference type="PROSITE-ProRule" id="PRU00169"/>
    </source>
</evidence>
<dbReference type="InterPro" id="IPR011006">
    <property type="entry name" value="CheY-like_superfamily"/>
</dbReference>
<dbReference type="PROSITE" id="PS50113">
    <property type="entry name" value="PAC"/>
    <property type="match status" value="2"/>
</dbReference>
<dbReference type="Pfam" id="PF02518">
    <property type="entry name" value="HATPase_c"/>
    <property type="match status" value="1"/>
</dbReference>
<dbReference type="Gene3D" id="3.30.450.20">
    <property type="entry name" value="PAS domain"/>
    <property type="match status" value="3"/>
</dbReference>
<evidence type="ECO:0000256" key="6">
    <source>
        <dbReference type="ARBA" id="ARBA00023012"/>
    </source>
</evidence>
<keyword evidence="8" id="KW-0175">Coiled coil</keyword>
<feature type="domain" description="PAS" evidence="11">
    <location>
        <begin position="142"/>
        <end position="214"/>
    </location>
</feature>
<feature type="modified residue" description="4-aspartylphosphate" evidence="7">
    <location>
        <position position="57"/>
    </location>
</feature>
<dbReference type="InterPro" id="IPR029016">
    <property type="entry name" value="GAF-like_dom_sf"/>
</dbReference>
<evidence type="ECO:0000256" key="1">
    <source>
        <dbReference type="ARBA" id="ARBA00000085"/>
    </source>
</evidence>
<evidence type="ECO:0000256" key="4">
    <source>
        <dbReference type="ARBA" id="ARBA00022679"/>
    </source>
</evidence>
<dbReference type="PANTHER" id="PTHR43047">
    <property type="entry name" value="TWO-COMPONENT HISTIDINE PROTEIN KINASE"/>
    <property type="match status" value="1"/>
</dbReference>
<keyword evidence="6" id="KW-0902">Two-component regulatory system</keyword>
<gene>
    <name evidence="13" type="ORF">IQ230_05885</name>
</gene>
<dbReference type="CDD" id="cd16922">
    <property type="entry name" value="HATPase_EvgS-ArcB-TorS-like"/>
    <property type="match status" value="1"/>
</dbReference>
<dbReference type="Gene3D" id="3.40.50.2300">
    <property type="match status" value="1"/>
</dbReference>
<dbReference type="InterPro" id="IPR036890">
    <property type="entry name" value="HATPase_C_sf"/>
</dbReference>
<keyword evidence="5" id="KW-0418">Kinase</keyword>
<reference evidence="13 14" key="1">
    <citation type="submission" date="2020-10" db="EMBL/GenBank/DDBJ databases">
        <authorList>
            <person name="Castelo-Branco R."/>
            <person name="Eusebio N."/>
            <person name="Adriana R."/>
            <person name="Vieira A."/>
            <person name="Brugerolle De Fraissinette N."/>
            <person name="Rezende De Castro R."/>
            <person name="Schneider M.P."/>
            <person name="Vasconcelos V."/>
            <person name="Leao P.N."/>
        </authorList>
    </citation>
    <scope>NUCLEOTIDE SEQUENCE [LARGE SCALE GENOMIC DNA]</scope>
    <source>
        <strain evidence="13 14">LEGE 06123</strain>
    </source>
</reference>
<dbReference type="Gene3D" id="1.10.287.130">
    <property type="match status" value="1"/>
</dbReference>
<dbReference type="Pfam" id="PF01590">
    <property type="entry name" value="GAF"/>
    <property type="match status" value="1"/>
</dbReference>
<dbReference type="PROSITE" id="PS50110">
    <property type="entry name" value="RESPONSE_REGULATORY"/>
    <property type="match status" value="1"/>
</dbReference>
<dbReference type="InterPro" id="IPR001789">
    <property type="entry name" value="Sig_transdc_resp-reg_receiver"/>
</dbReference>
<dbReference type="SUPFAM" id="SSF55785">
    <property type="entry name" value="PYP-like sensor domain (PAS domain)"/>
    <property type="match status" value="3"/>
</dbReference>
<dbReference type="Gene3D" id="3.30.565.10">
    <property type="entry name" value="Histidine kinase-like ATPase, C-terminal domain"/>
    <property type="match status" value="1"/>
</dbReference>
<dbReference type="SMART" id="SM00388">
    <property type="entry name" value="HisKA"/>
    <property type="match status" value="1"/>
</dbReference>
<feature type="domain" description="PAC" evidence="12">
    <location>
        <begin position="484"/>
        <end position="536"/>
    </location>
</feature>
<dbReference type="EMBL" id="JADEWN010000010">
    <property type="protein sequence ID" value="MBE9189898.1"/>
    <property type="molecule type" value="Genomic_DNA"/>
</dbReference>
<evidence type="ECO:0000259" key="11">
    <source>
        <dbReference type="PROSITE" id="PS50112"/>
    </source>
</evidence>
<proteinExistence type="predicted"/>
<organism evidence="13 14">
    <name type="scientific">Gloeocapsopsis crepidinum LEGE 06123</name>
    <dbReference type="NCBI Taxonomy" id="588587"/>
    <lineage>
        <taxon>Bacteria</taxon>
        <taxon>Bacillati</taxon>
        <taxon>Cyanobacteriota</taxon>
        <taxon>Cyanophyceae</taxon>
        <taxon>Oscillatoriophycideae</taxon>
        <taxon>Chroococcales</taxon>
        <taxon>Chroococcaceae</taxon>
        <taxon>Gloeocapsopsis</taxon>
    </lineage>
</organism>
<dbReference type="InterPro" id="IPR036097">
    <property type="entry name" value="HisK_dim/P_sf"/>
</dbReference>
<dbReference type="SMART" id="SM00086">
    <property type="entry name" value="PAC"/>
    <property type="match status" value="3"/>
</dbReference>
<dbReference type="CDD" id="cd00130">
    <property type="entry name" value="PAS"/>
    <property type="match status" value="2"/>
</dbReference>
<dbReference type="CDD" id="cd00156">
    <property type="entry name" value="REC"/>
    <property type="match status" value="1"/>
</dbReference>
<comment type="catalytic activity">
    <reaction evidence="1">
        <text>ATP + protein L-histidine = ADP + protein N-phospho-L-histidine.</text>
        <dbReference type="EC" id="2.7.13.3"/>
    </reaction>
</comment>
<protein>
    <recommendedName>
        <fullName evidence="2">histidine kinase</fullName>
        <ecNumber evidence="2">2.7.13.3</ecNumber>
    </recommendedName>
</protein>
<evidence type="ECO:0000259" key="10">
    <source>
        <dbReference type="PROSITE" id="PS50110"/>
    </source>
</evidence>
<dbReference type="InterPro" id="IPR000700">
    <property type="entry name" value="PAS-assoc_C"/>
</dbReference>
<dbReference type="InterPro" id="IPR001610">
    <property type="entry name" value="PAC"/>
</dbReference>
<dbReference type="InterPro" id="IPR013655">
    <property type="entry name" value="PAS_fold_3"/>
</dbReference>
<dbReference type="Pfam" id="PF00512">
    <property type="entry name" value="HisKA"/>
    <property type="match status" value="1"/>
</dbReference>
<dbReference type="SMART" id="SM00065">
    <property type="entry name" value="GAF"/>
    <property type="match status" value="2"/>
</dbReference>
<dbReference type="InterPro" id="IPR003661">
    <property type="entry name" value="HisK_dim/P_dom"/>
</dbReference>
<dbReference type="SUPFAM" id="SSF52172">
    <property type="entry name" value="CheY-like"/>
    <property type="match status" value="1"/>
</dbReference>
<dbReference type="InterPro" id="IPR035965">
    <property type="entry name" value="PAS-like_dom_sf"/>
</dbReference>
<dbReference type="InterPro" id="IPR003018">
    <property type="entry name" value="GAF"/>
</dbReference>
<dbReference type="PROSITE" id="PS50112">
    <property type="entry name" value="PAS"/>
    <property type="match status" value="2"/>
</dbReference>
<evidence type="ECO:0000313" key="14">
    <source>
        <dbReference type="Proteomes" id="UP000651156"/>
    </source>
</evidence>
<accession>A0ABR9UPF0</accession>
<feature type="domain" description="Histidine kinase" evidence="9">
    <location>
        <begin position="947"/>
        <end position="1166"/>
    </location>
</feature>
<feature type="domain" description="PAC" evidence="12">
    <location>
        <begin position="217"/>
        <end position="269"/>
    </location>
</feature>
<dbReference type="Pfam" id="PF00072">
    <property type="entry name" value="Response_reg"/>
    <property type="match status" value="1"/>
</dbReference>
<dbReference type="PANTHER" id="PTHR43047:SF72">
    <property type="entry name" value="OSMOSENSING HISTIDINE PROTEIN KINASE SLN1"/>
    <property type="match status" value="1"/>
</dbReference>
<dbReference type="RefSeq" id="WP_193931127.1">
    <property type="nucleotide sequence ID" value="NZ_CAWPMZ010000008.1"/>
</dbReference>
<dbReference type="SUPFAM" id="SSF55874">
    <property type="entry name" value="ATPase domain of HSP90 chaperone/DNA topoisomerase II/histidine kinase"/>
    <property type="match status" value="1"/>
</dbReference>
<dbReference type="Gene3D" id="3.30.450.40">
    <property type="match status" value="2"/>
</dbReference>
<dbReference type="SUPFAM" id="SSF55781">
    <property type="entry name" value="GAF domain-like"/>
    <property type="match status" value="2"/>
</dbReference>
<evidence type="ECO:0000256" key="5">
    <source>
        <dbReference type="ARBA" id="ARBA00022777"/>
    </source>
</evidence>
<dbReference type="Proteomes" id="UP000651156">
    <property type="component" value="Unassembled WGS sequence"/>
</dbReference>
<evidence type="ECO:0000256" key="2">
    <source>
        <dbReference type="ARBA" id="ARBA00012438"/>
    </source>
</evidence>
<name>A0ABR9UPF0_9CHRO</name>
<evidence type="ECO:0000256" key="8">
    <source>
        <dbReference type="SAM" id="Coils"/>
    </source>
</evidence>
<dbReference type="PRINTS" id="PR00344">
    <property type="entry name" value="BCTRLSENSOR"/>
</dbReference>
<dbReference type="InterPro" id="IPR005467">
    <property type="entry name" value="His_kinase_dom"/>
</dbReference>
<dbReference type="InterPro" id="IPR004358">
    <property type="entry name" value="Sig_transdc_His_kin-like_C"/>
</dbReference>
<dbReference type="SUPFAM" id="SSF47384">
    <property type="entry name" value="Homodimeric domain of signal transducing histidine kinase"/>
    <property type="match status" value="1"/>
</dbReference>
<keyword evidence="4" id="KW-0808">Transferase</keyword>
<dbReference type="Pfam" id="PF08448">
    <property type="entry name" value="PAS_4"/>
    <property type="match status" value="1"/>
</dbReference>
<dbReference type="SMART" id="SM00091">
    <property type="entry name" value="PAS"/>
    <property type="match status" value="3"/>
</dbReference>
<feature type="domain" description="PAS" evidence="11">
    <location>
        <begin position="270"/>
        <end position="314"/>
    </location>
</feature>
<dbReference type="PROSITE" id="PS50109">
    <property type="entry name" value="HIS_KIN"/>
    <property type="match status" value="1"/>
</dbReference>
<dbReference type="EC" id="2.7.13.3" evidence="2"/>
<dbReference type="InterPro" id="IPR003594">
    <property type="entry name" value="HATPase_dom"/>
</dbReference>
<evidence type="ECO:0000259" key="9">
    <source>
        <dbReference type="PROSITE" id="PS50109"/>
    </source>
</evidence>
<evidence type="ECO:0000256" key="3">
    <source>
        <dbReference type="ARBA" id="ARBA00022553"/>
    </source>
</evidence>
<dbReference type="CDD" id="cd00082">
    <property type="entry name" value="HisKA"/>
    <property type="match status" value="1"/>
</dbReference>
<evidence type="ECO:0000259" key="12">
    <source>
        <dbReference type="PROSITE" id="PS50113"/>
    </source>
</evidence>
<dbReference type="NCBIfam" id="TIGR00229">
    <property type="entry name" value="sensory_box"/>
    <property type="match status" value="2"/>
</dbReference>
<comment type="caution">
    <text evidence="13">The sequence shown here is derived from an EMBL/GenBank/DDBJ whole genome shotgun (WGS) entry which is preliminary data.</text>
</comment>
<dbReference type="Pfam" id="PF13185">
    <property type="entry name" value="GAF_2"/>
    <property type="match status" value="1"/>
</dbReference>
<dbReference type="InterPro" id="IPR000014">
    <property type="entry name" value="PAS"/>
</dbReference>
<sequence length="1172" mass="130812">MEETVKILVVDDDEVDRMAVRRALRAAGVQTELSEVSDCAGAIAILQAQSFDCVFLDYFLPDGDGLSLVQQLRSLGITVPLVVLTGQGDEQIAVQLIKAGAYDYLSKAKISPENLAQVLRQTIRVYRAEQAAAIANERLKESEERYRLVLEGANDGIWDWHCATKQVYCNDRLLEILGVSRSEFAHTTTAFMERIHPEDVPHIRETIRNHLTNNEKCEAEFRFIHSSGEYRYCLARGKAQRDANNCPVRMSGVISDITERKQLENALRESESRFRYLAESNVLGIIIADMQGKILDANDAFLQMMGYTKQDVISGLYWKDITPSEYEEIDRRAAAQMRSSRILTPFEKEYIRKDGSRVPILIGGALIDYVKEIGICYVLDLSDRKRSEAEIVKLNRDLELRVNELQTLFDVIPIGIAIAQDPECRYIRINPALAKLLNHPVDATASKSTPLEDQASFKIYSNGRELLATELPMQYAAANGVDVLDQEFDVVTDNGSSVKLLSYAAPLFNEQGQCRGSIGAFLDITERKRIEEQERFLAEASSLLGPSLDYQTTLENLADLIVPQLADWCTIYVVNEDKTLRQVALTHTDPEKVEWAKEVFKRYPLNPDALIGTPQVIRTGKSELYSEIPDFVLAGLARDTEHLEILRQVGMKSFMCVPMKARERTLGTIAFYSAESGKTYTQADLAFAEDLGRRAGLAVDNAKLFQQANEIGENLRQALIILGEQQQQLRVLQRITNLLNQRLTNLPGLLQVMVRAVYDGISDAQFALILLYNSESCQLELTATAGVGQERLLLMELFDSGDSFLNHVFRTGESQLFNATSQQDRQHKTSGTEEPPAVELPAAIQAVAIESASAGRLGVLAIGSWENPEAFDIEDQNLLTAVGEQAAIAINNARMIGVLEEREERLAIQNQILARQNRELELNRQRIEQQNLQLIEAARLKSQFLATMSHELRTPMNAIIGFAQVLLRQRTASLSTTQVEMVERILNNGKNLLALINDILDLSKIEAGRLELIPEEFDIAQLINSTVAELQPLAEQKQLKLNVVTSINDSTIVNDSVRLRQVLVNLLSNAIKFTETGSVEISVCEPEPMQLLLSVKDTGIGIAEADLPNIFEEFRQIDQTTTRKHGGTGLGLAITKSLVQMMQGTISVDSKLGQGSNFQINLPRQVTSQEID</sequence>
<dbReference type="SMART" id="SM00387">
    <property type="entry name" value="HATPase_c"/>
    <property type="match status" value="1"/>
</dbReference>
<keyword evidence="14" id="KW-1185">Reference proteome</keyword>
<dbReference type="InterPro" id="IPR013656">
    <property type="entry name" value="PAS_4"/>
</dbReference>
<dbReference type="Pfam" id="PF13426">
    <property type="entry name" value="PAS_9"/>
    <property type="match status" value="1"/>
</dbReference>